<comment type="caution">
    <text evidence="1">The sequence shown here is derived from an EMBL/GenBank/DDBJ whole genome shotgun (WGS) entry which is preliminary data.</text>
</comment>
<sequence length="113" mass="12718">MPYPSQTWNREHRCEARTLHSTDRKSACTPEEALKKIDEGYVLGYHKAAKIAEIKLWAEMYGVSDLPDELARSLFITPFPSLQEALDHALDVKGNDAKVLFLLDGTMTVPISD</sequence>
<dbReference type="AlphaFoldDB" id="X1LDC4"/>
<gene>
    <name evidence="1" type="ORF">S06H3_11810</name>
</gene>
<proteinExistence type="predicted"/>
<evidence type="ECO:0000313" key="1">
    <source>
        <dbReference type="EMBL" id="GAI03851.1"/>
    </source>
</evidence>
<reference evidence="1" key="1">
    <citation type="journal article" date="2014" name="Front. Microbiol.">
        <title>High frequency of phylogenetically diverse reductive dehalogenase-homologous genes in deep subseafloor sedimentary metagenomes.</title>
        <authorList>
            <person name="Kawai M."/>
            <person name="Futagami T."/>
            <person name="Toyoda A."/>
            <person name="Takaki Y."/>
            <person name="Nishi S."/>
            <person name="Hori S."/>
            <person name="Arai W."/>
            <person name="Tsubouchi T."/>
            <person name="Morono Y."/>
            <person name="Uchiyama I."/>
            <person name="Ito T."/>
            <person name="Fujiyama A."/>
            <person name="Inagaki F."/>
            <person name="Takami H."/>
        </authorList>
    </citation>
    <scope>NUCLEOTIDE SEQUENCE</scope>
    <source>
        <strain evidence="1">Expedition CK06-06</strain>
    </source>
</reference>
<protein>
    <submittedName>
        <fullName evidence="1">Uncharacterized protein</fullName>
    </submittedName>
</protein>
<dbReference type="InterPro" id="IPR043166">
    <property type="entry name" value="LarA-like_C"/>
</dbReference>
<name>X1LDC4_9ZZZZ</name>
<accession>X1LDC4</accession>
<dbReference type="Gene3D" id="3.90.226.30">
    <property type="match status" value="1"/>
</dbReference>
<organism evidence="1">
    <name type="scientific">marine sediment metagenome</name>
    <dbReference type="NCBI Taxonomy" id="412755"/>
    <lineage>
        <taxon>unclassified sequences</taxon>
        <taxon>metagenomes</taxon>
        <taxon>ecological metagenomes</taxon>
    </lineage>
</organism>
<dbReference type="EMBL" id="BARV01005809">
    <property type="protein sequence ID" value="GAI03851.1"/>
    <property type="molecule type" value="Genomic_DNA"/>
</dbReference>